<reference evidence="1" key="1">
    <citation type="submission" date="2023-01" db="EMBL/GenBank/DDBJ databases">
        <authorList>
            <person name="Van Ghelder C."/>
            <person name="Rancurel C."/>
        </authorList>
    </citation>
    <scope>NUCLEOTIDE SEQUENCE</scope>
    <source>
        <strain evidence="1">CNCM I-4278</strain>
    </source>
</reference>
<dbReference type="EMBL" id="CAOQHR010000013">
    <property type="protein sequence ID" value="CAI6342138.1"/>
    <property type="molecule type" value="Genomic_DNA"/>
</dbReference>
<dbReference type="AlphaFoldDB" id="A0A9W4XSN3"/>
<organism evidence="1 2">
    <name type="scientific">Periconia digitata</name>
    <dbReference type="NCBI Taxonomy" id="1303443"/>
    <lineage>
        <taxon>Eukaryota</taxon>
        <taxon>Fungi</taxon>
        <taxon>Dikarya</taxon>
        <taxon>Ascomycota</taxon>
        <taxon>Pezizomycotina</taxon>
        <taxon>Dothideomycetes</taxon>
        <taxon>Pleosporomycetidae</taxon>
        <taxon>Pleosporales</taxon>
        <taxon>Massarineae</taxon>
        <taxon>Periconiaceae</taxon>
        <taxon>Periconia</taxon>
    </lineage>
</organism>
<keyword evidence="2" id="KW-1185">Reference proteome</keyword>
<dbReference type="Proteomes" id="UP001152607">
    <property type="component" value="Unassembled WGS sequence"/>
</dbReference>
<sequence>MTHPHPPPCPPQTRRHTIFTIPVAHPFGSSPPVRRLREMRPTLITSSPLLTYLCILLQWRQERGQGRKVIL</sequence>
<comment type="caution">
    <text evidence="1">The sequence shown here is derived from an EMBL/GenBank/DDBJ whole genome shotgun (WGS) entry which is preliminary data.</text>
</comment>
<evidence type="ECO:0000313" key="1">
    <source>
        <dbReference type="EMBL" id="CAI6342138.1"/>
    </source>
</evidence>
<proteinExistence type="predicted"/>
<name>A0A9W4XSN3_9PLEO</name>
<accession>A0A9W4XSN3</accession>
<protein>
    <submittedName>
        <fullName evidence="1">Uncharacterized protein</fullName>
    </submittedName>
</protein>
<evidence type="ECO:0000313" key="2">
    <source>
        <dbReference type="Proteomes" id="UP001152607"/>
    </source>
</evidence>
<gene>
    <name evidence="1" type="ORF">PDIGIT_LOCUS15341</name>
</gene>